<dbReference type="InterPro" id="IPR018247">
    <property type="entry name" value="EF_Hand_1_Ca_BS"/>
</dbReference>
<dbReference type="AlphaFoldDB" id="A0A518BJ00"/>
<evidence type="ECO:0000313" key="5">
    <source>
        <dbReference type="Proteomes" id="UP000316921"/>
    </source>
</evidence>
<feature type="domain" description="EF-hand" evidence="3">
    <location>
        <begin position="92"/>
        <end position="111"/>
    </location>
</feature>
<proteinExistence type="predicted"/>
<dbReference type="GO" id="GO:0005509">
    <property type="term" value="F:calcium ion binding"/>
    <property type="evidence" value="ECO:0007669"/>
    <property type="project" value="InterPro"/>
</dbReference>
<feature type="chain" id="PRO_5021960483" evidence="2">
    <location>
        <begin position="22"/>
        <end position="310"/>
    </location>
</feature>
<dbReference type="SUPFAM" id="SSF47473">
    <property type="entry name" value="EF-hand"/>
    <property type="match status" value="1"/>
</dbReference>
<accession>A0A518BJ00</accession>
<feature type="region of interest" description="Disordered" evidence="1">
    <location>
        <begin position="37"/>
        <end position="57"/>
    </location>
</feature>
<evidence type="ECO:0000256" key="1">
    <source>
        <dbReference type="SAM" id="MobiDB-lite"/>
    </source>
</evidence>
<feature type="domain" description="EF-hand" evidence="3">
    <location>
        <begin position="286"/>
        <end position="299"/>
    </location>
</feature>
<dbReference type="Pfam" id="PF13202">
    <property type="entry name" value="EF-hand_5"/>
    <property type="match status" value="3"/>
</dbReference>
<evidence type="ECO:0000256" key="2">
    <source>
        <dbReference type="SAM" id="SignalP"/>
    </source>
</evidence>
<gene>
    <name evidence="4" type="ORF">Pla133_20220</name>
</gene>
<dbReference type="KEGG" id="pbap:Pla133_20220"/>
<name>A0A518BJ00_9BACT</name>
<dbReference type="InterPro" id="IPR002048">
    <property type="entry name" value="EF_hand_dom"/>
</dbReference>
<dbReference type="InterPro" id="IPR011992">
    <property type="entry name" value="EF-hand-dom_pair"/>
</dbReference>
<dbReference type="PROSITE" id="PS00018">
    <property type="entry name" value="EF_HAND_1"/>
    <property type="match status" value="2"/>
</dbReference>
<evidence type="ECO:0000313" key="4">
    <source>
        <dbReference type="EMBL" id="QDU66946.1"/>
    </source>
</evidence>
<dbReference type="Gene3D" id="1.10.238.10">
    <property type="entry name" value="EF-hand"/>
    <property type="match status" value="3"/>
</dbReference>
<keyword evidence="5" id="KW-1185">Reference proteome</keyword>
<keyword evidence="2" id="KW-0732">Signal</keyword>
<organism evidence="4 5">
    <name type="scientific">Engelhardtia mirabilis</name>
    <dbReference type="NCBI Taxonomy" id="2528011"/>
    <lineage>
        <taxon>Bacteria</taxon>
        <taxon>Pseudomonadati</taxon>
        <taxon>Planctomycetota</taxon>
        <taxon>Planctomycetia</taxon>
        <taxon>Planctomycetia incertae sedis</taxon>
        <taxon>Engelhardtia</taxon>
    </lineage>
</organism>
<reference evidence="4 5" key="1">
    <citation type="submission" date="2019-02" db="EMBL/GenBank/DDBJ databases">
        <title>Deep-cultivation of Planctomycetes and their phenomic and genomic characterization uncovers novel biology.</title>
        <authorList>
            <person name="Wiegand S."/>
            <person name="Jogler M."/>
            <person name="Boedeker C."/>
            <person name="Pinto D."/>
            <person name="Vollmers J."/>
            <person name="Rivas-Marin E."/>
            <person name="Kohn T."/>
            <person name="Peeters S.H."/>
            <person name="Heuer A."/>
            <person name="Rast P."/>
            <person name="Oberbeckmann S."/>
            <person name="Bunk B."/>
            <person name="Jeske O."/>
            <person name="Meyerdierks A."/>
            <person name="Storesund J.E."/>
            <person name="Kallscheuer N."/>
            <person name="Luecker S."/>
            <person name="Lage O.M."/>
            <person name="Pohl T."/>
            <person name="Merkel B.J."/>
            <person name="Hornburger P."/>
            <person name="Mueller R.-W."/>
            <person name="Bruemmer F."/>
            <person name="Labrenz M."/>
            <person name="Spormann A.M."/>
            <person name="Op den Camp H."/>
            <person name="Overmann J."/>
            <person name="Amann R."/>
            <person name="Jetten M.S.M."/>
            <person name="Mascher T."/>
            <person name="Medema M.H."/>
            <person name="Devos D.P."/>
            <person name="Kaster A.-K."/>
            <person name="Ovreas L."/>
            <person name="Rohde M."/>
            <person name="Galperin M.Y."/>
            <person name="Jogler C."/>
        </authorList>
    </citation>
    <scope>NUCLEOTIDE SEQUENCE [LARGE SCALE GENOMIC DNA]</scope>
    <source>
        <strain evidence="4 5">Pla133</strain>
    </source>
</reference>
<dbReference type="EMBL" id="CP036287">
    <property type="protein sequence ID" value="QDU66946.1"/>
    <property type="molecule type" value="Genomic_DNA"/>
</dbReference>
<sequence precursor="true">MRRPGISIAIACTLGAGGALASALPLARSVTAAQAGRGATGAGQEPTAAESAPAPDAVQTVQEREYFSTADYDSNGWISFREAEQALLLDRDEFGRYDTDSDGRVSQAEFGARYRAAIERVGAFQPPVPPAEAVAAPARGTDQLRNAYDTDLNGALDLAELTRLLDDYDVPEIDPALALSQLDADSSQRLELNEIGFLTTLLDTLRSSPVHLFGAEATTLEGLFGTPISRPAGLGEVPMPPRIAGPVPPFTRLDLDRDGGITVEDLTALEFPMTLPVRPATVVASLDLDGDGALSSAELDAALGGKRPER</sequence>
<feature type="domain" description="EF-hand" evidence="3">
    <location>
        <begin position="250"/>
        <end position="267"/>
    </location>
</feature>
<dbReference type="Proteomes" id="UP000316921">
    <property type="component" value="Chromosome"/>
</dbReference>
<feature type="signal peptide" evidence="2">
    <location>
        <begin position="1"/>
        <end position="21"/>
    </location>
</feature>
<evidence type="ECO:0000259" key="3">
    <source>
        <dbReference type="Pfam" id="PF13202"/>
    </source>
</evidence>
<protein>
    <submittedName>
        <fullName evidence="4">EF hand</fullName>
    </submittedName>
</protein>